<feature type="transmembrane region" description="Helical" evidence="1">
    <location>
        <begin position="134"/>
        <end position="155"/>
    </location>
</feature>
<dbReference type="STRING" id="1229727.Ga0080559_TMP1808"/>
<feature type="transmembrane region" description="Helical" evidence="1">
    <location>
        <begin position="102"/>
        <end position="122"/>
    </location>
</feature>
<reference evidence="2 3" key="1">
    <citation type="submission" date="2016-03" db="EMBL/GenBank/DDBJ databases">
        <title>Deep-sea bacteria in the southern Pacific.</title>
        <authorList>
            <person name="Tang K."/>
        </authorList>
    </citation>
    <scope>NUCLEOTIDE SEQUENCE [LARGE SCALE GENOMIC DNA]</scope>
    <source>
        <strain evidence="2 3">JLT2016</strain>
    </source>
</reference>
<evidence type="ECO:0000256" key="1">
    <source>
        <dbReference type="SAM" id="Phobius"/>
    </source>
</evidence>
<dbReference type="EMBL" id="CP014796">
    <property type="protein sequence ID" value="APX22604.1"/>
    <property type="molecule type" value="Genomic_DNA"/>
</dbReference>
<evidence type="ECO:0000313" key="3">
    <source>
        <dbReference type="Proteomes" id="UP000186559"/>
    </source>
</evidence>
<keyword evidence="3" id="KW-1185">Reference proteome</keyword>
<proteinExistence type="predicted"/>
<dbReference type="InterPro" id="IPR018723">
    <property type="entry name" value="DUF2254_membrane"/>
</dbReference>
<gene>
    <name evidence="2" type="ORF">Ga0080559_TMP1808</name>
</gene>
<feature type="transmembrane region" description="Helical" evidence="1">
    <location>
        <begin position="21"/>
        <end position="38"/>
    </location>
</feature>
<feature type="transmembrane region" description="Helical" evidence="1">
    <location>
        <begin position="58"/>
        <end position="81"/>
    </location>
</feature>
<evidence type="ECO:0000313" key="2">
    <source>
        <dbReference type="EMBL" id="APX22604.1"/>
    </source>
</evidence>
<sequence>MRLSKTLLLVKRVARNLAARVVFGAVLALAMAFLSPLIEPLLPSRWTEQVKPDAVIPILTILATTMLTVTTFSLSVMVQAFQTAASQATPRAYRLHLEDTTTQTVLATFTGAFLYALTALVMFRADLYAPDTAIVILGVTVLVIGAIVLAILRWIEHLSRLGSMDDTLAMVERQAREALERAMQQPAFGGVPLDADPELPESAVPVPAPSGGYIQFVDVEALHGILAERGGHITVTSAPGQHVVKGAPVAWLIEGAGEDLDQITDCFTIGSIRTPEQDSRFGIVVLSEVAARALSPGINDPGTAIDVIHRLTRLLHEIGAPSGSPPEFPRVELPTVRAADVVEDGFASLIRAGAGHPEVIGAAVEALRTLEGADWPGMAQAARRMQGYALRHVKDALSVTDDRDGLAHEI</sequence>
<dbReference type="KEGG" id="tpro:Ga0080559_TMP1808"/>
<dbReference type="RefSeq" id="WP_076622899.1">
    <property type="nucleotide sequence ID" value="NZ_BMEW01000004.1"/>
</dbReference>
<keyword evidence="1" id="KW-0812">Transmembrane</keyword>
<keyword evidence="1" id="KW-1133">Transmembrane helix</keyword>
<accession>A0A1U7D361</accession>
<dbReference type="AlphaFoldDB" id="A0A1U7D361"/>
<protein>
    <submittedName>
        <fullName evidence="2">Putative membrane protein</fullName>
    </submittedName>
</protein>
<name>A0A1U7D361_9RHOB</name>
<dbReference type="Pfam" id="PF10011">
    <property type="entry name" value="DUF2254"/>
    <property type="match status" value="1"/>
</dbReference>
<organism evidence="2 3">
    <name type="scientific">Salipiger profundus</name>
    <dbReference type="NCBI Taxonomy" id="1229727"/>
    <lineage>
        <taxon>Bacteria</taxon>
        <taxon>Pseudomonadati</taxon>
        <taxon>Pseudomonadota</taxon>
        <taxon>Alphaproteobacteria</taxon>
        <taxon>Rhodobacterales</taxon>
        <taxon>Roseobacteraceae</taxon>
        <taxon>Salipiger</taxon>
    </lineage>
</organism>
<dbReference type="Proteomes" id="UP000186559">
    <property type="component" value="Chromosome"/>
</dbReference>
<keyword evidence="1" id="KW-0472">Membrane</keyword>